<sequence length="125" mass="13541">MHKLKMVKDRLVSKASVTYYSITGAMIGAMHGNTYFAEEDLEETVSTISDNIQSFIRGISTASAGVAAAICIFLIFFSKNERTVDSSISWLKRIIVAYVAILALSIIIGWISGSMLDGTGIDVPD</sequence>
<dbReference type="STRING" id="1732.SAMN02910417_02047"/>
<feature type="transmembrane region" description="Helical" evidence="1">
    <location>
        <begin position="12"/>
        <end position="35"/>
    </location>
</feature>
<evidence type="ECO:0000313" key="3">
    <source>
        <dbReference type="Proteomes" id="UP000199228"/>
    </source>
</evidence>
<reference evidence="2 3" key="1">
    <citation type="submission" date="2016-10" db="EMBL/GenBank/DDBJ databases">
        <authorList>
            <person name="de Groot N.N."/>
        </authorList>
    </citation>
    <scope>NUCLEOTIDE SEQUENCE [LARGE SCALE GENOMIC DNA]</scope>
    <source>
        <strain evidence="2 3">DSM 3217</strain>
    </source>
</reference>
<evidence type="ECO:0000313" key="2">
    <source>
        <dbReference type="EMBL" id="SDB27570.1"/>
    </source>
</evidence>
<dbReference type="OrthoDB" id="1910231at2"/>
<accession>A0A1G6C3Y0</accession>
<keyword evidence="1" id="KW-1133">Transmembrane helix</keyword>
<evidence type="ECO:0008006" key="4">
    <source>
        <dbReference type="Google" id="ProtNLM"/>
    </source>
</evidence>
<keyword evidence="1" id="KW-0472">Membrane</keyword>
<organism evidence="2 3">
    <name type="scientific">Eubacterium oxidoreducens</name>
    <dbReference type="NCBI Taxonomy" id="1732"/>
    <lineage>
        <taxon>Bacteria</taxon>
        <taxon>Bacillati</taxon>
        <taxon>Bacillota</taxon>
        <taxon>Clostridia</taxon>
        <taxon>Eubacteriales</taxon>
        <taxon>Eubacteriaceae</taxon>
        <taxon>Eubacterium</taxon>
    </lineage>
</organism>
<protein>
    <recommendedName>
        <fullName evidence="4">TrbC/VIRB2 family protein</fullName>
    </recommendedName>
</protein>
<name>A0A1G6C3Y0_EUBOX</name>
<dbReference type="EMBL" id="FMXR01000015">
    <property type="protein sequence ID" value="SDB27570.1"/>
    <property type="molecule type" value="Genomic_DNA"/>
</dbReference>
<gene>
    <name evidence="2" type="ORF">SAMN02910417_02047</name>
</gene>
<evidence type="ECO:0000256" key="1">
    <source>
        <dbReference type="SAM" id="Phobius"/>
    </source>
</evidence>
<dbReference type="Proteomes" id="UP000199228">
    <property type="component" value="Unassembled WGS sequence"/>
</dbReference>
<keyword evidence="3" id="KW-1185">Reference proteome</keyword>
<dbReference type="RefSeq" id="WP_090174265.1">
    <property type="nucleotide sequence ID" value="NZ_FMXR01000015.1"/>
</dbReference>
<feature type="transmembrane region" description="Helical" evidence="1">
    <location>
        <begin position="90"/>
        <end position="111"/>
    </location>
</feature>
<keyword evidence="1" id="KW-0812">Transmembrane</keyword>
<feature type="transmembrane region" description="Helical" evidence="1">
    <location>
        <begin position="55"/>
        <end position="78"/>
    </location>
</feature>
<proteinExistence type="predicted"/>
<dbReference type="AlphaFoldDB" id="A0A1G6C3Y0"/>